<dbReference type="InterPro" id="IPR016181">
    <property type="entry name" value="Acyl_CoA_acyltransferase"/>
</dbReference>
<evidence type="ECO:0000313" key="3">
    <source>
        <dbReference type="Proteomes" id="UP001611415"/>
    </source>
</evidence>
<dbReference type="EMBL" id="JBIRYO010000030">
    <property type="protein sequence ID" value="MFI2477894.1"/>
    <property type="molecule type" value="Genomic_DNA"/>
</dbReference>
<proteinExistence type="predicted"/>
<dbReference type="RefSeq" id="WP_357410658.1">
    <property type="nucleotide sequence ID" value="NZ_JBEYCD010000021.1"/>
</dbReference>
<sequence>MGSPGRVTISYASAAEIEGNYRRWCAMAGVGETPLGGYGRELAQAQRRGLLASGMAPSAVRAISAAASRGGLAGAVAARSLVLVAQHEREVIGGLYAGPEAFVVQRLQPWGTAAQARALVGLMKVGVLAVEPEFRNAGVGAKLLRCAADRAATGRVRLMYGSCTPGADLDGFCADRGVRVLGPGEGIDLSPVVGVPAELDPAKGERLAAVAVGDGPPVALSVGATDNRAPAENGPPSANDSRRRAATGNRARRRS</sequence>
<dbReference type="Gene3D" id="3.40.630.30">
    <property type="match status" value="1"/>
</dbReference>
<feature type="region of interest" description="Disordered" evidence="1">
    <location>
        <begin position="219"/>
        <end position="255"/>
    </location>
</feature>
<keyword evidence="3" id="KW-1185">Reference proteome</keyword>
<protein>
    <submittedName>
        <fullName evidence="2">GNAT family N-acetyltransferase</fullName>
    </submittedName>
</protein>
<evidence type="ECO:0000256" key="1">
    <source>
        <dbReference type="SAM" id="MobiDB-lite"/>
    </source>
</evidence>
<dbReference type="SUPFAM" id="SSF55729">
    <property type="entry name" value="Acyl-CoA N-acyltransferases (Nat)"/>
    <property type="match status" value="1"/>
</dbReference>
<reference evidence="2 3" key="1">
    <citation type="submission" date="2024-10" db="EMBL/GenBank/DDBJ databases">
        <title>The Natural Products Discovery Center: Release of the First 8490 Sequenced Strains for Exploring Actinobacteria Biosynthetic Diversity.</title>
        <authorList>
            <person name="Kalkreuter E."/>
            <person name="Kautsar S.A."/>
            <person name="Yang D."/>
            <person name="Bader C.D."/>
            <person name="Teijaro C.N."/>
            <person name="Fluegel L."/>
            <person name="Davis C.M."/>
            <person name="Simpson J.R."/>
            <person name="Lauterbach L."/>
            <person name="Steele A.D."/>
            <person name="Gui C."/>
            <person name="Meng S."/>
            <person name="Li G."/>
            <person name="Viehrig K."/>
            <person name="Ye F."/>
            <person name="Su P."/>
            <person name="Kiefer A.F."/>
            <person name="Nichols A."/>
            <person name="Cepeda A.J."/>
            <person name="Yan W."/>
            <person name="Fan B."/>
            <person name="Jiang Y."/>
            <person name="Adhikari A."/>
            <person name="Zheng C.-J."/>
            <person name="Schuster L."/>
            <person name="Cowan T.M."/>
            <person name="Smanski M.J."/>
            <person name="Chevrette M.G."/>
            <person name="De Carvalho L.P.S."/>
            <person name="Shen B."/>
        </authorList>
    </citation>
    <scope>NUCLEOTIDE SEQUENCE [LARGE SCALE GENOMIC DNA]</scope>
    <source>
        <strain evidence="2 3">NPDC019275</strain>
    </source>
</reference>
<accession>A0ABW7XA77</accession>
<name>A0ABW7XA77_9NOCA</name>
<gene>
    <name evidence="2" type="ORF">ACH49W_31415</name>
</gene>
<dbReference type="Proteomes" id="UP001611415">
    <property type="component" value="Unassembled WGS sequence"/>
</dbReference>
<evidence type="ECO:0000313" key="2">
    <source>
        <dbReference type="EMBL" id="MFI2477894.1"/>
    </source>
</evidence>
<comment type="caution">
    <text evidence="2">The sequence shown here is derived from an EMBL/GenBank/DDBJ whole genome shotgun (WGS) entry which is preliminary data.</text>
</comment>
<organism evidence="2 3">
    <name type="scientific">Nocardia xishanensis</name>
    <dbReference type="NCBI Taxonomy" id="238964"/>
    <lineage>
        <taxon>Bacteria</taxon>
        <taxon>Bacillati</taxon>
        <taxon>Actinomycetota</taxon>
        <taxon>Actinomycetes</taxon>
        <taxon>Mycobacteriales</taxon>
        <taxon>Nocardiaceae</taxon>
        <taxon>Nocardia</taxon>
    </lineage>
</organism>